<gene>
    <name evidence="1" type="ORF">DES49_0662</name>
</gene>
<sequence length="192" mass="22348">MTHWIDLEQLPRLDEMWRFFSAGKHLNRVADPGLWAELEEQQAAYQSLFQSLGYDLRIDARGFAWFHTQDSSSAVNRLTRQLALLFMVIFDYQADVGQPLVRFEEWLIDNRLLDAVYEQQQELLLAEEMDRAFLSQLMERAANYGFALSEEGGWRLLPAVHRYLAHFEELAAQVESSEDWLAEADDSEGDEV</sequence>
<protein>
    <recommendedName>
        <fullName evidence="3">DUF4194 domain-containing protein</fullName>
    </recommendedName>
</protein>
<organism evidence="1 2">
    <name type="scientific">Halospina denitrificans</name>
    <dbReference type="NCBI Taxonomy" id="332522"/>
    <lineage>
        <taxon>Bacteria</taxon>
        <taxon>Pseudomonadati</taxon>
        <taxon>Pseudomonadota</taxon>
        <taxon>Gammaproteobacteria</taxon>
        <taxon>Halospina</taxon>
    </lineage>
</organism>
<keyword evidence="2" id="KW-1185">Reference proteome</keyword>
<dbReference type="AlphaFoldDB" id="A0A4R7K162"/>
<comment type="caution">
    <text evidence="1">The sequence shown here is derived from an EMBL/GenBank/DDBJ whole genome shotgun (WGS) entry which is preliminary data.</text>
</comment>
<dbReference type="InterPro" id="IPR053841">
    <property type="entry name" value="MksE"/>
</dbReference>
<dbReference type="OrthoDB" id="5567958at2"/>
<evidence type="ECO:0000313" key="2">
    <source>
        <dbReference type="Proteomes" id="UP000295830"/>
    </source>
</evidence>
<accession>A0A4R7K162</accession>
<proteinExistence type="predicted"/>
<dbReference type="Pfam" id="PF21980">
    <property type="entry name" value="MksE"/>
    <property type="match status" value="1"/>
</dbReference>
<dbReference type="Proteomes" id="UP000295830">
    <property type="component" value="Unassembled WGS sequence"/>
</dbReference>
<name>A0A4R7K162_9GAMM</name>
<evidence type="ECO:0000313" key="1">
    <source>
        <dbReference type="EMBL" id="TDT44551.1"/>
    </source>
</evidence>
<dbReference type="EMBL" id="SOAX01000001">
    <property type="protein sequence ID" value="TDT44551.1"/>
    <property type="molecule type" value="Genomic_DNA"/>
</dbReference>
<reference evidence="1 2" key="1">
    <citation type="submission" date="2019-03" db="EMBL/GenBank/DDBJ databases">
        <title>Genomic Encyclopedia of Type Strains, Phase IV (KMG-IV): sequencing the most valuable type-strain genomes for metagenomic binning, comparative biology and taxonomic classification.</title>
        <authorList>
            <person name="Goeker M."/>
        </authorList>
    </citation>
    <scope>NUCLEOTIDE SEQUENCE [LARGE SCALE GENOMIC DNA]</scope>
    <source>
        <strain evidence="1 2">DSM 15505</strain>
    </source>
</reference>
<evidence type="ECO:0008006" key="3">
    <source>
        <dbReference type="Google" id="ProtNLM"/>
    </source>
</evidence>
<dbReference type="RefSeq" id="WP_133734923.1">
    <property type="nucleotide sequence ID" value="NZ_SOAX01000001.1"/>
</dbReference>